<dbReference type="PATRIC" id="fig|42253.5.peg.32"/>
<proteinExistence type="predicted"/>
<sequence>MQRAGPRPVLSGGGRELSGLAAILSQPMGVDGCEAKTIGYTCRSGALTIFGQGFNSPRLHQTALRACRWPLLGIIVSEASG</sequence>
<dbReference type="STRING" id="42253.NITMOv2_0031"/>
<evidence type="ECO:0000313" key="2">
    <source>
        <dbReference type="Proteomes" id="UP000069205"/>
    </source>
</evidence>
<keyword evidence="2" id="KW-1185">Reference proteome</keyword>
<dbReference type="KEGG" id="nmv:NITMOv2_0031"/>
<dbReference type="Proteomes" id="UP000069205">
    <property type="component" value="Chromosome"/>
</dbReference>
<accession>A0A0K2G6C2</accession>
<name>A0A0K2G6C2_NITMO</name>
<dbReference type="EMBL" id="CP011801">
    <property type="protein sequence ID" value="ALA56475.1"/>
    <property type="molecule type" value="Genomic_DNA"/>
</dbReference>
<evidence type="ECO:0000313" key="1">
    <source>
        <dbReference type="EMBL" id="ALA56475.1"/>
    </source>
</evidence>
<protein>
    <submittedName>
        <fullName evidence="1">Uncharacterized protein</fullName>
    </submittedName>
</protein>
<gene>
    <name evidence="1" type="ORF">NITMOv2_0031</name>
</gene>
<reference evidence="1 2" key="1">
    <citation type="journal article" date="2015" name="Proc. Natl. Acad. Sci. U.S.A.">
        <title>Expanded metabolic versatility of ubiquitous nitrite-oxidizing bacteria from the genus Nitrospira.</title>
        <authorList>
            <person name="Koch H."/>
            <person name="Lucker S."/>
            <person name="Albertsen M."/>
            <person name="Kitzinger K."/>
            <person name="Herbold C."/>
            <person name="Spieck E."/>
            <person name="Nielsen P.H."/>
            <person name="Wagner M."/>
            <person name="Daims H."/>
        </authorList>
    </citation>
    <scope>NUCLEOTIDE SEQUENCE [LARGE SCALE GENOMIC DNA]</scope>
    <source>
        <strain evidence="1 2">NSP M-1</strain>
    </source>
</reference>
<dbReference type="AlphaFoldDB" id="A0A0K2G6C2"/>
<organism evidence="1 2">
    <name type="scientific">Nitrospira moscoviensis</name>
    <dbReference type="NCBI Taxonomy" id="42253"/>
    <lineage>
        <taxon>Bacteria</taxon>
        <taxon>Pseudomonadati</taxon>
        <taxon>Nitrospirota</taxon>
        <taxon>Nitrospiria</taxon>
        <taxon>Nitrospirales</taxon>
        <taxon>Nitrospiraceae</taxon>
        <taxon>Nitrospira</taxon>
    </lineage>
</organism>